<dbReference type="AlphaFoldDB" id="A0A1I9G5Y7"/>
<dbReference type="EMBL" id="LN864326">
    <property type="protein sequence ID" value="CDQ01647.1"/>
    <property type="molecule type" value="Genomic_DNA"/>
</dbReference>
<reference evidence="1" key="2">
    <citation type="submission" date="2012-12" db="EMBL/GenBank/DDBJ databases">
        <authorList>
            <consortium name="WormBase Consortium"/>
            <person name="Ghedin E."/>
            <person name="Paulini M."/>
        </authorList>
    </citation>
    <scope>NUCLEOTIDE SEQUENCE</scope>
    <source>
        <strain evidence="1">FR3</strain>
    </source>
</reference>
<organism evidence="1">
    <name type="scientific">Brugia malayi</name>
    <name type="common">Filarial nematode worm</name>
    <dbReference type="NCBI Taxonomy" id="6279"/>
    <lineage>
        <taxon>Eukaryota</taxon>
        <taxon>Metazoa</taxon>
        <taxon>Ecdysozoa</taxon>
        <taxon>Nematoda</taxon>
        <taxon>Chromadorea</taxon>
        <taxon>Rhabditida</taxon>
        <taxon>Spirurina</taxon>
        <taxon>Spiruromorpha</taxon>
        <taxon>Filarioidea</taxon>
        <taxon>Onchocercidae</taxon>
        <taxon>Brugia</taxon>
    </lineage>
</organism>
<name>A0A1I9G5Y7_BRUMA</name>
<proteinExistence type="predicted"/>
<reference evidence="1" key="1">
    <citation type="journal article" date="2007" name="Science">
        <title>Draft genome of the filarial nematode parasite Brugia malayi.</title>
        <authorList>
            <person name="Ghedin E."/>
            <person name="Wang S."/>
            <person name="Spiro D."/>
            <person name="Caler E."/>
            <person name="Zhao Q."/>
            <person name="Crabtree J."/>
            <person name="Allen J.E."/>
            <person name="Delcher A.L."/>
            <person name="Guiliano D.B."/>
            <person name="Miranda-Saavedra D."/>
            <person name="Angiuoli S.V."/>
            <person name="Creasy T."/>
            <person name="Amedeo P."/>
            <person name="Haas B."/>
            <person name="El-Sayed N.M."/>
            <person name="Wortman J.R."/>
            <person name="Feldblyum T."/>
            <person name="Tallon L."/>
            <person name="Schatz M."/>
            <person name="Shumway M."/>
            <person name="Koo H."/>
            <person name="Salzberg S.L."/>
            <person name="Schobel S."/>
            <person name="Pertea M."/>
            <person name="Pop M."/>
            <person name="White O."/>
            <person name="Barton G.J."/>
            <person name="Carlow C.K."/>
            <person name="Crawford M.J."/>
            <person name="Daub J."/>
            <person name="Dimmic M.W."/>
            <person name="Estes C.F."/>
            <person name="Foster J.M."/>
            <person name="Ganatra M."/>
            <person name="Gregory W.F."/>
            <person name="Johnson N.M."/>
            <person name="Jin J."/>
            <person name="Komuniecki R."/>
            <person name="Korf I."/>
            <person name="Kumar S."/>
            <person name="Laney S."/>
            <person name="Li B.W."/>
            <person name="Li W."/>
            <person name="Lindblom T.H."/>
            <person name="Lustigman S."/>
            <person name="Ma D."/>
            <person name="Maina C.V."/>
            <person name="Martin D.M."/>
            <person name="McCarter J.P."/>
            <person name="McReynolds L."/>
            <person name="Mitreva M."/>
            <person name="Nutman T.B."/>
            <person name="Parkinson J."/>
            <person name="Peregrin-Alvarez J.M."/>
            <person name="Poole C."/>
            <person name="Ren Q."/>
            <person name="Saunders L."/>
            <person name="Sluder A.E."/>
            <person name="Smith K."/>
            <person name="Stanke M."/>
            <person name="Unnasch T.R."/>
            <person name="Ware J."/>
            <person name="Wei A.D."/>
            <person name="Weil G."/>
            <person name="Williams D.J."/>
            <person name="Zhang Y."/>
            <person name="Williams S.A."/>
            <person name="Fraser-Liggett C."/>
            <person name="Slatko B."/>
            <person name="Blaxter M.L."/>
            <person name="Scott A.L."/>
        </authorList>
    </citation>
    <scope>NUCLEOTIDE SEQUENCE</scope>
    <source>
        <strain evidence="1">FR3</strain>
    </source>
</reference>
<evidence type="ECO:0000313" key="1">
    <source>
        <dbReference type="EMBL" id="CDQ01647.1"/>
    </source>
</evidence>
<protein>
    <submittedName>
        <fullName evidence="1">Bm987</fullName>
    </submittedName>
</protein>
<gene>
    <name evidence="1" type="primary">Bm987</name>
    <name evidence="1" type="ORF">BM_Bm987</name>
</gene>
<accession>A0A1I9G5Y7</accession>
<sequence>MLLFHCSSVETFVSRDNSLLKLDDHLYINKKKKNKSSNQRISLNRSQYGGCSTAYNTLTSNQVVCK</sequence>